<evidence type="ECO:0000313" key="11">
    <source>
        <dbReference type="EMBL" id="AIR89871.1"/>
    </source>
</evidence>
<evidence type="ECO:0000256" key="8">
    <source>
        <dbReference type="ARBA" id="ARBA00033209"/>
    </source>
</evidence>
<sequence>MALAIFDLDETLIHGDCSSLWCAQMARLGWVDGESFLRRDAELMQAYGKGHLRMEEYMAFSLEPIAGRTLEEVDHLVEPWVEDVIEPIIFGDACRCIAEHRQAGDRVLIISASSAHLVGPIAARLGVEQYLAIDLETAHGVYTGNTRGTLTYRDGKVTRLLEWLDQEQENLEGASFYSDSRNDLPLLLRVDNPRVVNPDAVLREHAERNGWPILEWK</sequence>
<accession>A0A089WMP5</accession>
<comment type="catalytic activity">
    <reaction evidence="9">
        <text>L-histidinol phosphate + H2O = L-histidinol + phosphate</text>
        <dbReference type="Rhea" id="RHEA:14465"/>
        <dbReference type="ChEBI" id="CHEBI:15377"/>
        <dbReference type="ChEBI" id="CHEBI:43474"/>
        <dbReference type="ChEBI" id="CHEBI:57699"/>
        <dbReference type="ChEBI" id="CHEBI:57980"/>
        <dbReference type="EC" id="3.1.3.15"/>
    </reaction>
    <physiologicalReaction direction="left-to-right" evidence="9">
        <dbReference type="Rhea" id="RHEA:14466"/>
    </physiologicalReaction>
</comment>
<keyword evidence="7" id="KW-0460">Magnesium</keyword>
<comment type="function">
    <text evidence="10">Catalyzes the dephosphorylation of histidinol-phosphate to histidinol, the direct precursor of histidine.</text>
</comment>
<comment type="pathway">
    <text evidence="1">Amino-acid biosynthesis; L-histidine biosynthesis; L-histidine from 5-phospho-alpha-D-ribose 1-diphosphate: step 8/9.</text>
</comment>
<dbReference type="Pfam" id="PF12710">
    <property type="entry name" value="HAD"/>
    <property type="match status" value="1"/>
</dbReference>
<dbReference type="NCBIfam" id="TIGR01490">
    <property type="entry name" value="HAD-SF-IB-hyp1"/>
    <property type="match status" value="1"/>
</dbReference>
<dbReference type="AlphaFoldDB" id="A0A089WMP5"/>
<dbReference type="NCBIfam" id="TIGR01488">
    <property type="entry name" value="HAD-SF-IB"/>
    <property type="match status" value="1"/>
</dbReference>
<name>A0A089WMP5_9PSED</name>
<evidence type="ECO:0000256" key="9">
    <source>
        <dbReference type="ARBA" id="ARBA00052092"/>
    </source>
</evidence>
<dbReference type="InterPro" id="IPR006385">
    <property type="entry name" value="HAD_hydro_SerB1"/>
</dbReference>
<organism evidence="11 12">
    <name type="scientific">Pseudomonas cremoricolorata</name>
    <dbReference type="NCBI Taxonomy" id="157783"/>
    <lineage>
        <taxon>Bacteria</taxon>
        <taxon>Pseudomonadati</taxon>
        <taxon>Pseudomonadota</taxon>
        <taxon>Gammaproteobacteria</taxon>
        <taxon>Pseudomonadales</taxon>
        <taxon>Pseudomonadaceae</taxon>
        <taxon>Pseudomonas</taxon>
    </lineage>
</organism>
<dbReference type="GO" id="GO:0046872">
    <property type="term" value="F:metal ion binding"/>
    <property type="evidence" value="ECO:0007669"/>
    <property type="project" value="UniProtKB-KW"/>
</dbReference>
<dbReference type="FunFam" id="3.40.50.1000:FF:000025">
    <property type="entry name" value="HAD hydrolase, family IB"/>
    <property type="match status" value="1"/>
</dbReference>
<dbReference type="RefSeq" id="WP_038412437.1">
    <property type="nucleotide sequence ID" value="NZ_CP009455.1"/>
</dbReference>
<reference evidence="11 12" key="1">
    <citation type="submission" date="2014-09" db="EMBL/GenBank/DDBJ databases">
        <authorList>
            <person name="Chan K.-G."/>
        </authorList>
    </citation>
    <scope>NUCLEOTIDE SEQUENCE [LARGE SCALE GENOMIC DNA]</scope>
    <source>
        <strain evidence="11 12">ND07</strain>
    </source>
</reference>
<dbReference type="CDD" id="cd02612">
    <property type="entry name" value="HAD_PGPPase"/>
    <property type="match status" value="1"/>
</dbReference>
<evidence type="ECO:0000256" key="5">
    <source>
        <dbReference type="ARBA" id="ARBA00022723"/>
    </source>
</evidence>
<dbReference type="GO" id="GO:0004401">
    <property type="term" value="F:histidinol-phosphatase activity"/>
    <property type="evidence" value="ECO:0007669"/>
    <property type="project" value="UniProtKB-EC"/>
</dbReference>
<dbReference type="InterPro" id="IPR050582">
    <property type="entry name" value="HAD-like_SerB"/>
</dbReference>
<keyword evidence="5" id="KW-0479">Metal-binding</keyword>
<evidence type="ECO:0000256" key="7">
    <source>
        <dbReference type="ARBA" id="ARBA00022842"/>
    </source>
</evidence>
<dbReference type="EC" id="3.1.3.15" evidence="3"/>
<dbReference type="InterPro" id="IPR036412">
    <property type="entry name" value="HAD-like_sf"/>
</dbReference>
<gene>
    <name evidence="11" type="ORF">LK03_11470</name>
</gene>
<evidence type="ECO:0000256" key="1">
    <source>
        <dbReference type="ARBA" id="ARBA00004970"/>
    </source>
</evidence>
<dbReference type="PANTHER" id="PTHR43344">
    <property type="entry name" value="PHOSPHOSERINE PHOSPHATASE"/>
    <property type="match status" value="1"/>
</dbReference>
<dbReference type="PANTHER" id="PTHR43344:SF13">
    <property type="entry name" value="PHOSPHATASE RV3661-RELATED"/>
    <property type="match status" value="1"/>
</dbReference>
<dbReference type="Proteomes" id="UP000029493">
    <property type="component" value="Chromosome"/>
</dbReference>
<comment type="similarity">
    <text evidence="2">Belongs to the HAD-like hydrolase superfamily. SerB family.</text>
</comment>
<evidence type="ECO:0000256" key="4">
    <source>
        <dbReference type="ARBA" id="ARBA00021697"/>
    </source>
</evidence>
<keyword evidence="12" id="KW-1185">Reference proteome</keyword>
<dbReference type="SUPFAM" id="SSF56784">
    <property type="entry name" value="HAD-like"/>
    <property type="match status" value="1"/>
</dbReference>
<protein>
    <recommendedName>
        <fullName evidence="4">Histidinol-phosphatase</fullName>
        <ecNumber evidence="3">3.1.3.15</ecNumber>
    </recommendedName>
    <alternativeName>
        <fullName evidence="8">Histidinol-phosphate phosphatase</fullName>
    </alternativeName>
</protein>
<evidence type="ECO:0000256" key="6">
    <source>
        <dbReference type="ARBA" id="ARBA00022801"/>
    </source>
</evidence>
<dbReference type="KEGG" id="psw:LK03_11470"/>
<evidence type="ECO:0000256" key="10">
    <source>
        <dbReference type="ARBA" id="ARBA00053547"/>
    </source>
</evidence>
<dbReference type="EMBL" id="CP009455">
    <property type="protein sequence ID" value="AIR89871.1"/>
    <property type="molecule type" value="Genomic_DNA"/>
</dbReference>
<evidence type="ECO:0000256" key="2">
    <source>
        <dbReference type="ARBA" id="ARBA00009184"/>
    </source>
</evidence>
<evidence type="ECO:0000256" key="3">
    <source>
        <dbReference type="ARBA" id="ARBA00013085"/>
    </source>
</evidence>
<dbReference type="InterPro" id="IPR023214">
    <property type="entry name" value="HAD_sf"/>
</dbReference>
<dbReference type="eggNOG" id="COG0560">
    <property type="taxonomic scope" value="Bacteria"/>
</dbReference>
<evidence type="ECO:0000313" key="12">
    <source>
        <dbReference type="Proteomes" id="UP000029493"/>
    </source>
</evidence>
<dbReference type="Gene3D" id="1.20.1440.100">
    <property type="entry name" value="SG protein - dephosphorylation function"/>
    <property type="match status" value="1"/>
</dbReference>
<dbReference type="STRING" id="157783.LK03_11470"/>
<proteinExistence type="inferred from homology"/>
<dbReference type="OrthoDB" id="9784466at2"/>
<keyword evidence="6 11" id="KW-0378">Hydrolase</keyword>
<dbReference type="Gene3D" id="3.40.50.1000">
    <property type="entry name" value="HAD superfamily/HAD-like"/>
    <property type="match status" value="1"/>
</dbReference>